<dbReference type="Pfam" id="PF07969">
    <property type="entry name" value="Amidohydro_3"/>
    <property type="match status" value="1"/>
</dbReference>
<protein>
    <submittedName>
        <fullName evidence="3">Amidohydrolase</fullName>
    </submittedName>
</protein>
<name>A0A545UD69_9GAMM</name>
<dbReference type="PANTHER" id="PTHR22642:SF2">
    <property type="entry name" value="PROTEIN LONG AFTER FAR-RED 3"/>
    <property type="match status" value="1"/>
</dbReference>
<dbReference type="Gene3D" id="3.20.20.140">
    <property type="entry name" value="Metal-dependent hydrolases"/>
    <property type="match status" value="1"/>
</dbReference>
<feature type="domain" description="Amidohydrolase 3" evidence="2">
    <location>
        <begin position="83"/>
        <end position="595"/>
    </location>
</feature>
<evidence type="ECO:0000256" key="1">
    <source>
        <dbReference type="SAM" id="SignalP"/>
    </source>
</evidence>
<dbReference type="RefSeq" id="WP_142894122.1">
    <property type="nucleotide sequence ID" value="NZ_ML660164.1"/>
</dbReference>
<feature type="signal peptide" evidence="1">
    <location>
        <begin position="1"/>
        <end position="27"/>
    </location>
</feature>
<dbReference type="GO" id="GO:0016810">
    <property type="term" value="F:hydrolase activity, acting on carbon-nitrogen (but not peptide) bonds"/>
    <property type="evidence" value="ECO:0007669"/>
    <property type="project" value="InterPro"/>
</dbReference>
<dbReference type="Gene3D" id="2.30.40.10">
    <property type="entry name" value="Urease, subunit C, domain 1"/>
    <property type="match status" value="1"/>
</dbReference>
<dbReference type="PANTHER" id="PTHR22642">
    <property type="entry name" value="IMIDAZOLONEPROPIONASE"/>
    <property type="match status" value="1"/>
</dbReference>
<dbReference type="InterPro" id="IPR011059">
    <property type="entry name" value="Metal-dep_hydrolase_composite"/>
</dbReference>
<dbReference type="Proteomes" id="UP000315439">
    <property type="component" value="Unassembled WGS sequence"/>
</dbReference>
<sequence>MSITHDIKRHLKLGCLFLFLFSGISCAEQNTQKVTADKVLIKARVYTVDVNNPWAEAVAVKNGKIIFVGSNREAQDYIAKQTKVIDLQGRMVVPGFQDAHVHPLEGVSLTTFMGCDLIPLSDTETNPETWIDELKKCNKIDFPHDWILGGGHAIQDVLKLKRMPKLVLDEAFPDKPAAFMEKSSHSMWVNSKALEIVGITKDTPDPQGGLIFKDPQTGEPTGLLSDSAGDELMHKALQRSPKLQQARYEALMLSQDFMAKYGLTSITNGRVYWERGNLEPWLRAEKEGTLKARSIMALWAYPHLQDDFQLPKLKSMYRDDRDSLLRLSQIKFYSDGVVINNSAAVVEAYNHLIHPFAKPFGLNYFTEKRLAKYITELEKVGFDAHIHGLGDRAVKESLNAIESAQKANSKLKLQTRHQITHVALARKEDIPRFAKLNVTANIQINHDTGDYGTGVELDKKIDYKHVHIDDPDYWFKIVGDVDVEFSPVHPIIESGGRMVFSSDWDVSSIDPIVSIQNAVNILDGKMSKDEAIATAIKGYTLNPAYIMRHDDMTGSIEVGKYADLVVLDSNLFELPKQKIKQAKVLLTLLSGNETYRAKEYR</sequence>
<dbReference type="Gene3D" id="3.10.310.70">
    <property type="match status" value="1"/>
</dbReference>
<dbReference type="AlphaFoldDB" id="A0A545UD69"/>
<dbReference type="SUPFAM" id="SSF51556">
    <property type="entry name" value="Metallo-dependent hydrolases"/>
    <property type="match status" value="1"/>
</dbReference>
<keyword evidence="3" id="KW-0378">Hydrolase</keyword>
<dbReference type="InterPro" id="IPR033932">
    <property type="entry name" value="YtcJ-like"/>
</dbReference>
<keyword evidence="4" id="KW-1185">Reference proteome</keyword>
<accession>A0A545UD69</accession>
<proteinExistence type="predicted"/>
<keyword evidence="1" id="KW-0732">Signal</keyword>
<evidence type="ECO:0000259" key="2">
    <source>
        <dbReference type="Pfam" id="PF07969"/>
    </source>
</evidence>
<comment type="caution">
    <text evidence="3">The sequence shown here is derived from an EMBL/GenBank/DDBJ whole genome shotgun (WGS) entry which is preliminary data.</text>
</comment>
<dbReference type="InterPro" id="IPR013108">
    <property type="entry name" value="Amidohydro_3"/>
</dbReference>
<dbReference type="EMBL" id="VIKS01000008">
    <property type="protein sequence ID" value="TQV87410.1"/>
    <property type="molecule type" value="Genomic_DNA"/>
</dbReference>
<evidence type="ECO:0000313" key="4">
    <source>
        <dbReference type="Proteomes" id="UP000315439"/>
    </source>
</evidence>
<dbReference type="OrthoDB" id="9031471at2"/>
<reference evidence="3 4" key="1">
    <citation type="submission" date="2019-07" db="EMBL/GenBank/DDBJ databases">
        <title>Draft genome for Aliikangiella sp. M105.</title>
        <authorList>
            <person name="Wang G."/>
        </authorList>
    </citation>
    <scope>NUCLEOTIDE SEQUENCE [LARGE SCALE GENOMIC DNA]</scope>
    <source>
        <strain evidence="3 4">M105</strain>
    </source>
</reference>
<feature type="chain" id="PRO_5022163271" evidence="1">
    <location>
        <begin position="28"/>
        <end position="601"/>
    </location>
</feature>
<organism evidence="3 4">
    <name type="scientific">Aliikangiella coralliicola</name>
    <dbReference type="NCBI Taxonomy" id="2592383"/>
    <lineage>
        <taxon>Bacteria</taxon>
        <taxon>Pseudomonadati</taxon>
        <taxon>Pseudomonadota</taxon>
        <taxon>Gammaproteobacteria</taxon>
        <taxon>Oceanospirillales</taxon>
        <taxon>Pleioneaceae</taxon>
        <taxon>Aliikangiella</taxon>
    </lineage>
</organism>
<gene>
    <name evidence="3" type="ORF">FLL46_13275</name>
</gene>
<dbReference type="InterPro" id="IPR032466">
    <property type="entry name" value="Metal_Hydrolase"/>
</dbReference>
<dbReference type="CDD" id="cd01300">
    <property type="entry name" value="YtcJ_like"/>
    <property type="match status" value="1"/>
</dbReference>
<dbReference type="SUPFAM" id="SSF51338">
    <property type="entry name" value="Composite domain of metallo-dependent hydrolases"/>
    <property type="match status" value="1"/>
</dbReference>
<evidence type="ECO:0000313" key="3">
    <source>
        <dbReference type="EMBL" id="TQV87410.1"/>
    </source>
</evidence>